<dbReference type="EMBL" id="CADIKL010000016">
    <property type="protein sequence ID" value="CAB3792678.1"/>
    <property type="molecule type" value="Genomic_DNA"/>
</dbReference>
<dbReference type="CDD" id="cd00531">
    <property type="entry name" value="NTF2_like"/>
    <property type="match status" value="1"/>
</dbReference>
<dbReference type="InterPro" id="IPR032710">
    <property type="entry name" value="NTF2-like_dom_sf"/>
</dbReference>
<dbReference type="Pfam" id="PF13577">
    <property type="entry name" value="SnoaL_4"/>
    <property type="match status" value="1"/>
</dbReference>
<dbReference type="InterPro" id="IPR037401">
    <property type="entry name" value="SnoaL-like"/>
</dbReference>
<dbReference type="Gene3D" id="3.10.450.50">
    <property type="match status" value="1"/>
</dbReference>
<evidence type="ECO:0000313" key="3">
    <source>
        <dbReference type="Proteomes" id="UP000494119"/>
    </source>
</evidence>
<dbReference type="SUPFAM" id="SSF54427">
    <property type="entry name" value="NTF2-like"/>
    <property type="match status" value="1"/>
</dbReference>
<feature type="domain" description="SnoaL-like" evidence="1">
    <location>
        <begin position="6"/>
        <end position="124"/>
    </location>
</feature>
<name>A0A6J5G6U7_9BURK</name>
<dbReference type="Proteomes" id="UP000494119">
    <property type="component" value="Unassembled WGS sequence"/>
</dbReference>
<reference evidence="2 3" key="1">
    <citation type="submission" date="2020-04" db="EMBL/GenBank/DDBJ databases">
        <authorList>
            <person name="De Canck E."/>
        </authorList>
    </citation>
    <scope>NUCLEOTIDE SEQUENCE [LARGE SCALE GENOMIC DNA]</scope>
    <source>
        <strain evidence="2 3">LMG 28688</strain>
    </source>
</reference>
<evidence type="ECO:0000259" key="1">
    <source>
        <dbReference type="Pfam" id="PF13577"/>
    </source>
</evidence>
<dbReference type="RefSeq" id="WP_175196092.1">
    <property type="nucleotide sequence ID" value="NZ_CADIKL010000016.1"/>
</dbReference>
<organism evidence="2 3">
    <name type="scientific">Paraburkholderia caffeinitolerans</name>
    <dbReference type="NCBI Taxonomy" id="1723730"/>
    <lineage>
        <taxon>Bacteria</taxon>
        <taxon>Pseudomonadati</taxon>
        <taxon>Pseudomonadota</taxon>
        <taxon>Betaproteobacteria</taxon>
        <taxon>Burkholderiales</taxon>
        <taxon>Burkholderiaceae</taxon>
        <taxon>Paraburkholderia</taxon>
    </lineage>
</organism>
<keyword evidence="3" id="KW-1185">Reference proteome</keyword>
<sequence>MADPNARHALYDLACRYAQAVDRRDWAQLTEMFVPDAQLSGPAFMFGDRDAIVAGLRGIERYDTTQHHIHNQLLAFEGNDATAETYCIAQHVYTVDGVKRKLDWGMRYHDRCVFDGSAWRFASRSLLVDWTQDLPLEG</sequence>
<evidence type="ECO:0000313" key="2">
    <source>
        <dbReference type="EMBL" id="CAB3792678.1"/>
    </source>
</evidence>
<protein>
    <recommendedName>
        <fullName evidence="1">SnoaL-like domain-containing protein</fullName>
    </recommendedName>
</protein>
<gene>
    <name evidence="2" type="ORF">LMG28688_03591</name>
</gene>
<proteinExistence type="predicted"/>
<accession>A0A6J5G6U7</accession>
<dbReference type="AlphaFoldDB" id="A0A6J5G6U7"/>